<dbReference type="PROSITE" id="PS51918">
    <property type="entry name" value="RADICAL_SAM"/>
    <property type="match status" value="1"/>
</dbReference>
<organism evidence="14 15">
    <name type="scientific">Massiliimalia timonensis</name>
    <dbReference type="NCBI Taxonomy" id="1987501"/>
    <lineage>
        <taxon>Bacteria</taxon>
        <taxon>Bacillati</taxon>
        <taxon>Bacillota</taxon>
        <taxon>Clostridia</taxon>
        <taxon>Eubacteriales</taxon>
        <taxon>Oscillospiraceae</taxon>
        <taxon>Massiliimalia</taxon>
    </lineage>
</organism>
<name>A0A8J6P6T7_9FIRM</name>
<dbReference type="AlphaFoldDB" id="A0A8J6P6T7"/>
<dbReference type="PANTHER" id="PTHR30352">
    <property type="entry name" value="PYRUVATE FORMATE-LYASE-ACTIVATING ENZYME"/>
    <property type="match status" value="1"/>
</dbReference>
<reference evidence="14" key="1">
    <citation type="submission" date="2020-08" db="EMBL/GenBank/DDBJ databases">
        <title>Genome public.</title>
        <authorList>
            <person name="Liu C."/>
            <person name="Sun Q."/>
        </authorList>
    </citation>
    <scope>NUCLEOTIDE SEQUENCE</scope>
    <source>
        <strain evidence="14">NSJ-15</strain>
    </source>
</reference>
<keyword evidence="8 12" id="KW-0560">Oxidoreductase</keyword>
<dbReference type="Gene3D" id="3.20.20.70">
    <property type="entry name" value="Aldolase class I"/>
    <property type="match status" value="1"/>
</dbReference>
<evidence type="ECO:0000313" key="15">
    <source>
        <dbReference type="Proteomes" id="UP000632659"/>
    </source>
</evidence>
<dbReference type="RefSeq" id="WP_187536294.1">
    <property type="nucleotide sequence ID" value="NZ_JACRTL010000002.1"/>
</dbReference>
<evidence type="ECO:0000256" key="5">
    <source>
        <dbReference type="ARBA" id="ARBA00022485"/>
    </source>
</evidence>
<proteinExistence type="inferred from homology"/>
<dbReference type="SUPFAM" id="SSF102114">
    <property type="entry name" value="Radical SAM enzymes"/>
    <property type="match status" value="1"/>
</dbReference>
<dbReference type="InterPro" id="IPR012837">
    <property type="entry name" value="NrdG"/>
</dbReference>
<keyword evidence="7" id="KW-0479">Metal-binding</keyword>
<evidence type="ECO:0000313" key="14">
    <source>
        <dbReference type="EMBL" id="MBC8610350.1"/>
    </source>
</evidence>
<evidence type="ECO:0000256" key="3">
    <source>
        <dbReference type="ARBA" id="ARBA00009777"/>
    </source>
</evidence>
<evidence type="ECO:0000256" key="9">
    <source>
        <dbReference type="ARBA" id="ARBA00023004"/>
    </source>
</evidence>
<dbReference type="PANTHER" id="PTHR30352:SF2">
    <property type="entry name" value="ANAEROBIC RIBONUCLEOSIDE-TRIPHOSPHATE REDUCTASE-ACTIVATING PROTEIN"/>
    <property type="match status" value="1"/>
</dbReference>
<keyword evidence="5" id="KW-0004">4Fe-4S</keyword>
<dbReference type="PIRSF" id="PIRSF000368">
    <property type="entry name" value="NrdG"/>
    <property type="match status" value="1"/>
</dbReference>
<dbReference type="EMBL" id="JACRTL010000002">
    <property type="protein sequence ID" value="MBC8610350.1"/>
    <property type="molecule type" value="Genomic_DNA"/>
</dbReference>
<comment type="function">
    <text evidence="2 12">Activation of anaerobic ribonucleoside-triphosphate reductase under anaerobic conditions by generation of an organic free radical, using S-adenosylmethionine and reduced flavodoxin as cosubstrates to produce 5'-deoxy-adenosine.</text>
</comment>
<evidence type="ECO:0000256" key="4">
    <source>
        <dbReference type="ARBA" id="ARBA00014281"/>
    </source>
</evidence>
<comment type="similarity">
    <text evidence="3 12">Belongs to the organic radical-activating enzymes family.</text>
</comment>
<evidence type="ECO:0000256" key="2">
    <source>
        <dbReference type="ARBA" id="ARBA00003852"/>
    </source>
</evidence>
<dbReference type="InterPro" id="IPR007197">
    <property type="entry name" value="rSAM"/>
</dbReference>
<dbReference type="InterPro" id="IPR013785">
    <property type="entry name" value="Aldolase_TIM"/>
</dbReference>
<comment type="catalytic activity">
    <reaction evidence="11">
        <text>glycyl-[protein] + reduced [flavodoxin] + S-adenosyl-L-methionine = glycin-2-yl radical-[protein] + semiquinone [flavodoxin] + 5'-deoxyadenosine + L-methionine + H(+)</text>
        <dbReference type="Rhea" id="RHEA:61976"/>
        <dbReference type="Rhea" id="RHEA-COMP:10622"/>
        <dbReference type="Rhea" id="RHEA-COMP:14480"/>
        <dbReference type="Rhea" id="RHEA-COMP:15993"/>
        <dbReference type="Rhea" id="RHEA-COMP:15994"/>
        <dbReference type="ChEBI" id="CHEBI:15378"/>
        <dbReference type="ChEBI" id="CHEBI:17319"/>
        <dbReference type="ChEBI" id="CHEBI:29947"/>
        <dbReference type="ChEBI" id="CHEBI:32722"/>
        <dbReference type="ChEBI" id="CHEBI:57618"/>
        <dbReference type="ChEBI" id="CHEBI:57844"/>
        <dbReference type="ChEBI" id="CHEBI:59789"/>
        <dbReference type="ChEBI" id="CHEBI:140311"/>
    </reaction>
</comment>
<comment type="caution">
    <text evidence="14">The sequence shown here is derived from an EMBL/GenBank/DDBJ whole genome shotgun (WGS) entry which is preliminary data.</text>
</comment>
<dbReference type="SFLD" id="SFLDG01066">
    <property type="entry name" value="organic_radical-activating_enz"/>
    <property type="match status" value="1"/>
</dbReference>
<protein>
    <recommendedName>
        <fullName evidence="4 12">Anaerobic ribonucleoside-triphosphate reductase-activating protein</fullName>
        <ecNumber evidence="12">1.97.1.-</ecNumber>
    </recommendedName>
</protein>
<comment type="cofactor">
    <cofactor evidence="1">
        <name>[4Fe-4S] cluster</name>
        <dbReference type="ChEBI" id="CHEBI:49883"/>
    </cofactor>
</comment>
<dbReference type="PROSITE" id="PS01087">
    <property type="entry name" value="RADICAL_ACTIVATING"/>
    <property type="match status" value="1"/>
</dbReference>
<dbReference type="GO" id="GO:0046872">
    <property type="term" value="F:metal ion binding"/>
    <property type="evidence" value="ECO:0007669"/>
    <property type="project" value="UniProtKB-KW"/>
</dbReference>
<dbReference type="InterPro" id="IPR001989">
    <property type="entry name" value="Radical_activat_CS"/>
</dbReference>
<keyword evidence="10" id="KW-0411">Iron-sulfur</keyword>
<keyword evidence="9" id="KW-0408">Iron</keyword>
<evidence type="ECO:0000256" key="7">
    <source>
        <dbReference type="ARBA" id="ARBA00022723"/>
    </source>
</evidence>
<dbReference type="SFLD" id="SFLDF00299">
    <property type="entry name" value="anaerobic_ribonucleoside-triph"/>
    <property type="match status" value="1"/>
</dbReference>
<dbReference type="GO" id="GO:0004748">
    <property type="term" value="F:ribonucleoside-diphosphate reductase activity, thioredoxin disulfide as acceptor"/>
    <property type="evidence" value="ECO:0007669"/>
    <property type="project" value="TreeGrafter"/>
</dbReference>
<accession>A0A8J6P6T7</accession>
<evidence type="ECO:0000259" key="13">
    <source>
        <dbReference type="PROSITE" id="PS51918"/>
    </source>
</evidence>
<dbReference type="Proteomes" id="UP000632659">
    <property type="component" value="Unassembled WGS sequence"/>
</dbReference>
<feature type="domain" description="Radical SAM core" evidence="13">
    <location>
        <begin position="14"/>
        <end position="166"/>
    </location>
</feature>
<sequence length="166" mass="18475">MTVRIAGIVRESIVDGPGIRFVVFTQGCPHHCPGCHNPESHDPKSGYDCEIDKIMTEIEKDPLLKGVTFSGGEPFMQPEPLAELAQKVKEHGLDLFIYTGFLFEDLQKRQDAATDKLISLADYIVDGPFLLEERSLELKFRGSKNQRMIDVAKTLKAGRVVTAEEG</sequence>
<dbReference type="GO" id="GO:0043365">
    <property type="term" value="F:[formate-C-acetyltransferase]-activating enzyme activity"/>
    <property type="evidence" value="ECO:0007669"/>
    <property type="project" value="InterPro"/>
</dbReference>
<evidence type="ECO:0000256" key="8">
    <source>
        <dbReference type="ARBA" id="ARBA00023002"/>
    </source>
</evidence>
<gene>
    <name evidence="14" type="primary">nrdG</name>
    <name evidence="14" type="ORF">H8702_04310</name>
</gene>
<dbReference type="InterPro" id="IPR058240">
    <property type="entry name" value="rSAM_sf"/>
</dbReference>
<evidence type="ECO:0000256" key="1">
    <source>
        <dbReference type="ARBA" id="ARBA00001966"/>
    </source>
</evidence>
<dbReference type="EC" id="1.97.1.-" evidence="12"/>
<dbReference type="InterPro" id="IPR034457">
    <property type="entry name" value="Organic_radical-activating"/>
</dbReference>
<dbReference type="CDD" id="cd01335">
    <property type="entry name" value="Radical_SAM"/>
    <property type="match status" value="1"/>
</dbReference>
<keyword evidence="15" id="KW-1185">Reference proteome</keyword>
<evidence type="ECO:0000256" key="12">
    <source>
        <dbReference type="PIRNR" id="PIRNR000368"/>
    </source>
</evidence>
<evidence type="ECO:0000256" key="11">
    <source>
        <dbReference type="ARBA" id="ARBA00047365"/>
    </source>
</evidence>
<dbReference type="SFLD" id="SFLDG01063">
    <property type="entry name" value="activating_enzymes__group_1"/>
    <property type="match status" value="1"/>
</dbReference>
<evidence type="ECO:0000256" key="10">
    <source>
        <dbReference type="ARBA" id="ARBA00023014"/>
    </source>
</evidence>
<dbReference type="SFLD" id="SFLDS00029">
    <property type="entry name" value="Radical_SAM"/>
    <property type="match status" value="1"/>
</dbReference>
<dbReference type="Pfam" id="PF13353">
    <property type="entry name" value="Fer4_12"/>
    <property type="match status" value="1"/>
</dbReference>
<dbReference type="NCBIfam" id="TIGR02491">
    <property type="entry name" value="NrdG"/>
    <property type="match status" value="1"/>
</dbReference>
<dbReference type="GO" id="GO:0051539">
    <property type="term" value="F:4 iron, 4 sulfur cluster binding"/>
    <property type="evidence" value="ECO:0007669"/>
    <property type="project" value="UniProtKB-KW"/>
</dbReference>
<evidence type="ECO:0000256" key="6">
    <source>
        <dbReference type="ARBA" id="ARBA00022691"/>
    </source>
</evidence>
<keyword evidence="6" id="KW-0949">S-adenosyl-L-methionine</keyword>